<dbReference type="InterPro" id="IPR008271">
    <property type="entry name" value="Ser/Thr_kinase_AS"/>
</dbReference>
<feature type="domain" description="Protein kinase" evidence="1">
    <location>
        <begin position="1"/>
        <end position="225"/>
    </location>
</feature>
<dbReference type="PANTHER" id="PTHR44329:SF214">
    <property type="entry name" value="PROTEIN KINASE DOMAIN-CONTAINING PROTEIN"/>
    <property type="match status" value="1"/>
</dbReference>
<dbReference type="PROSITE" id="PS50011">
    <property type="entry name" value="PROTEIN_KINASE_DOM"/>
    <property type="match status" value="1"/>
</dbReference>
<evidence type="ECO:0000313" key="3">
    <source>
        <dbReference type="Proteomes" id="UP000053477"/>
    </source>
</evidence>
<name>A0A0H2S1Z3_9AGAM</name>
<dbReference type="GO" id="GO:0004674">
    <property type="term" value="F:protein serine/threonine kinase activity"/>
    <property type="evidence" value="ECO:0007669"/>
    <property type="project" value="TreeGrafter"/>
</dbReference>
<proteinExistence type="predicted"/>
<dbReference type="Gene3D" id="1.10.510.10">
    <property type="entry name" value="Transferase(Phosphotransferase) domain 1"/>
    <property type="match status" value="1"/>
</dbReference>
<organism evidence="2 3">
    <name type="scientific">Schizopora paradoxa</name>
    <dbReference type="NCBI Taxonomy" id="27342"/>
    <lineage>
        <taxon>Eukaryota</taxon>
        <taxon>Fungi</taxon>
        <taxon>Dikarya</taxon>
        <taxon>Basidiomycota</taxon>
        <taxon>Agaricomycotina</taxon>
        <taxon>Agaricomycetes</taxon>
        <taxon>Hymenochaetales</taxon>
        <taxon>Schizoporaceae</taxon>
        <taxon>Schizopora</taxon>
    </lineage>
</organism>
<reference evidence="2 3" key="1">
    <citation type="submission" date="2015-04" db="EMBL/GenBank/DDBJ databases">
        <title>Complete genome sequence of Schizopora paradoxa KUC8140, a cosmopolitan wood degrader in East Asia.</title>
        <authorList>
            <consortium name="DOE Joint Genome Institute"/>
            <person name="Min B."/>
            <person name="Park H."/>
            <person name="Jang Y."/>
            <person name="Kim J.-J."/>
            <person name="Kim K.H."/>
            <person name="Pangilinan J."/>
            <person name="Lipzen A."/>
            <person name="Riley R."/>
            <person name="Grigoriev I.V."/>
            <person name="Spatafora J.W."/>
            <person name="Choi I.-G."/>
        </authorList>
    </citation>
    <scope>NUCLEOTIDE SEQUENCE [LARGE SCALE GENOMIC DNA]</scope>
    <source>
        <strain evidence="2 3">KUC8140</strain>
    </source>
</reference>
<dbReference type="Proteomes" id="UP000053477">
    <property type="component" value="Unassembled WGS sequence"/>
</dbReference>
<protein>
    <submittedName>
        <fullName evidence="2">Kinase-like protein</fullName>
    </submittedName>
</protein>
<dbReference type="STRING" id="27342.A0A0H2S1Z3"/>
<keyword evidence="3" id="KW-1185">Reference proteome</keyword>
<keyword evidence="2" id="KW-0808">Transferase</keyword>
<dbReference type="PIRSF" id="PIRSF000654">
    <property type="entry name" value="Integrin-linked_kinase"/>
    <property type="match status" value="1"/>
</dbReference>
<dbReference type="AlphaFoldDB" id="A0A0H2S1Z3"/>
<dbReference type="SMART" id="SM00220">
    <property type="entry name" value="S_TKc"/>
    <property type="match status" value="1"/>
</dbReference>
<accession>A0A0H2S1Z3</accession>
<dbReference type="EMBL" id="KQ086011">
    <property type="protein sequence ID" value="KLO10996.1"/>
    <property type="molecule type" value="Genomic_DNA"/>
</dbReference>
<dbReference type="Pfam" id="PF07714">
    <property type="entry name" value="PK_Tyr_Ser-Thr"/>
    <property type="match status" value="1"/>
</dbReference>
<evidence type="ECO:0000259" key="1">
    <source>
        <dbReference type="PROSITE" id="PS50011"/>
    </source>
</evidence>
<dbReference type="InterPro" id="IPR011009">
    <property type="entry name" value="Kinase-like_dom_sf"/>
</dbReference>
<evidence type="ECO:0000313" key="2">
    <source>
        <dbReference type="EMBL" id="KLO10996.1"/>
    </source>
</evidence>
<dbReference type="PROSITE" id="PS00108">
    <property type="entry name" value="PROTEIN_KINASE_ST"/>
    <property type="match status" value="1"/>
</dbReference>
<dbReference type="OrthoDB" id="346907at2759"/>
<dbReference type="InterPro" id="IPR051681">
    <property type="entry name" value="Ser/Thr_Kinases-Pseudokinases"/>
</dbReference>
<keyword evidence="2" id="KW-0418">Kinase</keyword>
<gene>
    <name evidence="2" type="ORF">SCHPADRAFT_831720</name>
</gene>
<dbReference type="InterPro" id="IPR001245">
    <property type="entry name" value="Ser-Thr/Tyr_kinase_cat_dom"/>
</dbReference>
<dbReference type="GO" id="GO:0005524">
    <property type="term" value="F:ATP binding"/>
    <property type="evidence" value="ECO:0007669"/>
    <property type="project" value="InterPro"/>
</dbReference>
<dbReference type="SUPFAM" id="SSF56112">
    <property type="entry name" value="Protein kinase-like (PK-like)"/>
    <property type="match status" value="1"/>
</dbReference>
<dbReference type="PANTHER" id="PTHR44329">
    <property type="entry name" value="SERINE/THREONINE-PROTEIN KINASE TNNI3K-RELATED"/>
    <property type="match status" value="1"/>
</dbReference>
<feature type="non-terminal residue" evidence="2">
    <location>
        <position position="1"/>
    </location>
</feature>
<sequence>LEREVRLWLRLDHPNVLPLLGFFLEGTNAIPNLVSQWMINGTVTRYLLNRPFVVLEICKIVPSGLIYLHDKQKIVHSDLKGANILVSDDGNPLLADFGLSISSSTLSLSGTTNHGSKGSVRWMARELISVEELDHTFKTDIWSYGMVICELLTQKIPYSSVPNKRIRKAISEGELPLEPDFGHLANGDVCHGLWQICQSCWREVPSQRPSAQTILGAVEKLMNPI</sequence>
<dbReference type="InParanoid" id="A0A0H2S1Z3"/>
<dbReference type="InterPro" id="IPR000719">
    <property type="entry name" value="Prot_kinase_dom"/>
</dbReference>